<evidence type="ECO:0000313" key="2">
    <source>
        <dbReference type="EMBL" id="SEK02616.1"/>
    </source>
</evidence>
<dbReference type="AlphaFoldDB" id="A0A1H7DLK0"/>
<dbReference type="RefSeq" id="WP_092370308.1">
    <property type="nucleotide sequence ID" value="NZ_FNYD01000012.1"/>
</dbReference>
<sequence length="455" mass="49045">MLTRTQQEFLTRFGIVPAPGGADPAPTADAGDDMARAEAVLGRVRALPPRGARLLAGLATPLARALAAAREAEPARAAQLMAREADTVRALDREIDAVRRYLVEEPRFQARLAEARAHRAGGGAIAIEDYLARIEEDEARRAKAEAQGEIDRALAACDAQEHRHAAMMAEAERGADYARLRAGLETGIAAIEAQAPGGGAARPVLADVRDMMGEAENFTKSANWVGAVLTLRKAATELKVRTKGLELVEELRPEERDDDFEANHARLRDMIAGLRKLPAAGRFRPELIECVDMLKRARGALPDQAAAMGLLSQARRVLTEMTDGMVEHGRFDSNLRQALAQRKELAALNAERCVQDELARVTDALREADDRARTREYQKALDALTLAETALRDGLAAGQLYAEQVAPARRAIALAAKDGDDTARARLAALDSAFRGRDLAQARALAEAALSARAG</sequence>
<keyword evidence="1" id="KW-0175">Coiled coil</keyword>
<organism evidence="2 3">
    <name type="scientific">Cribrihabitans marinus</name>
    <dbReference type="NCBI Taxonomy" id="1227549"/>
    <lineage>
        <taxon>Bacteria</taxon>
        <taxon>Pseudomonadati</taxon>
        <taxon>Pseudomonadota</taxon>
        <taxon>Alphaproteobacteria</taxon>
        <taxon>Rhodobacterales</taxon>
        <taxon>Paracoccaceae</taxon>
        <taxon>Cribrihabitans</taxon>
    </lineage>
</organism>
<proteinExistence type="predicted"/>
<accession>A0A1H7DLK0</accession>
<evidence type="ECO:0000256" key="1">
    <source>
        <dbReference type="SAM" id="Coils"/>
    </source>
</evidence>
<dbReference type="EMBL" id="FNYD01000012">
    <property type="protein sequence ID" value="SEK02616.1"/>
    <property type="molecule type" value="Genomic_DNA"/>
</dbReference>
<name>A0A1H7DLK0_9RHOB</name>
<gene>
    <name evidence="2" type="ORF">SAMN05444007_11216</name>
</gene>
<keyword evidence="3" id="KW-1185">Reference proteome</keyword>
<protein>
    <submittedName>
        <fullName evidence="2">Uncharacterized protein</fullName>
    </submittedName>
</protein>
<evidence type="ECO:0000313" key="3">
    <source>
        <dbReference type="Proteomes" id="UP000199379"/>
    </source>
</evidence>
<dbReference type="STRING" id="1227549.SAMN05444007_11216"/>
<dbReference type="Proteomes" id="UP000199379">
    <property type="component" value="Unassembled WGS sequence"/>
</dbReference>
<reference evidence="2 3" key="1">
    <citation type="submission" date="2016-10" db="EMBL/GenBank/DDBJ databases">
        <authorList>
            <person name="de Groot N.N."/>
        </authorList>
    </citation>
    <scope>NUCLEOTIDE SEQUENCE [LARGE SCALE GENOMIC DNA]</scope>
    <source>
        <strain evidence="2 3">DSM 29340</strain>
    </source>
</reference>
<feature type="coiled-coil region" evidence="1">
    <location>
        <begin position="127"/>
        <end position="163"/>
    </location>
</feature>